<evidence type="ECO:0000313" key="15">
    <source>
        <dbReference type="Proteomes" id="UP000178606"/>
    </source>
</evidence>
<comment type="subcellular location">
    <subcellularLocation>
        <location evidence="1">Cell inner membrane</location>
        <topology evidence="1">Multi-pass membrane protein</topology>
    </subcellularLocation>
</comment>
<dbReference type="InterPro" id="IPR003568">
    <property type="entry name" value="Cyt_c_biogenesis_CcmF"/>
</dbReference>
<dbReference type="AlphaFoldDB" id="A0A1F6CSL4"/>
<evidence type="ECO:0000256" key="10">
    <source>
        <dbReference type="SAM" id="MobiDB-lite"/>
    </source>
</evidence>
<keyword evidence="8 11" id="KW-0472">Membrane</keyword>
<feature type="transmembrane region" description="Helical" evidence="11">
    <location>
        <begin position="6"/>
        <end position="26"/>
    </location>
</feature>
<feature type="transmembrane region" description="Helical" evidence="11">
    <location>
        <begin position="621"/>
        <end position="641"/>
    </location>
</feature>
<feature type="domain" description="Cytochrome c assembly protein" evidence="12">
    <location>
        <begin position="88"/>
        <end position="294"/>
    </location>
</feature>
<protein>
    <recommendedName>
        <fullName evidence="16">Cytochrome C biogenesis protein</fullName>
    </recommendedName>
</protein>
<accession>A0A1F6CSL4</accession>
<gene>
    <name evidence="14" type="ORF">A3F84_19425</name>
</gene>
<feature type="region of interest" description="Disordered" evidence="10">
    <location>
        <begin position="646"/>
        <end position="666"/>
    </location>
</feature>
<feature type="transmembrane region" description="Helical" evidence="11">
    <location>
        <begin position="308"/>
        <end position="328"/>
    </location>
</feature>
<evidence type="ECO:0000259" key="12">
    <source>
        <dbReference type="Pfam" id="PF01578"/>
    </source>
</evidence>
<name>A0A1F6CSL4_HANXR</name>
<comment type="caution">
    <text evidence="14">The sequence shown here is derived from an EMBL/GenBank/DDBJ whole genome shotgun (WGS) entry which is preliminary data.</text>
</comment>
<dbReference type="GO" id="GO:0017004">
    <property type="term" value="P:cytochrome complex assembly"/>
    <property type="evidence" value="ECO:0007669"/>
    <property type="project" value="UniProtKB-KW"/>
</dbReference>
<feature type="transmembrane region" description="Helical" evidence="11">
    <location>
        <begin position="424"/>
        <end position="443"/>
    </location>
</feature>
<evidence type="ECO:0000256" key="11">
    <source>
        <dbReference type="SAM" id="Phobius"/>
    </source>
</evidence>
<feature type="transmembrane region" description="Helical" evidence="11">
    <location>
        <begin position="38"/>
        <end position="60"/>
    </location>
</feature>
<comment type="similarity">
    <text evidence="2">Belongs to the CcmF/CycK/Ccl1/NrfE/CcsA family.</text>
</comment>
<keyword evidence="5 11" id="KW-0812">Transmembrane</keyword>
<evidence type="ECO:0000256" key="7">
    <source>
        <dbReference type="ARBA" id="ARBA00022989"/>
    </source>
</evidence>
<feature type="transmembrane region" description="Helical" evidence="11">
    <location>
        <begin position="176"/>
        <end position="194"/>
    </location>
</feature>
<dbReference type="Pfam" id="PF16327">
    <property type="entry name" value="CcmF_C"/>
    <property type="match status" value="1"/>
</dbReference>
<feature type="transmembrane region" description="Helical" evidence="11">
    <location>
        <begin position="449"/>
        <end position="466"/>
    </location>
</feature>
<comment type="function">
    <text evidence="9">Required for the biogenesis of c-type cytochromes. Possible subunit of a heme lyase.</text>
</comment>
<evidence type="ECO:0000256" key="6">
    <source>
        <dbReference type="ARBA" id="ARBA00022748"/>
    </source>
</evidence>
<evidence type="ECO:0000256" key="2">
    <source>
        <dbReference type="ARBA" id="ARBA00009186"/>
    </source>
</evidence>
<dbReference type="PANTHER" id="PTHR43653">
    <property type="entry name" value="CYTOCHROME C ASSEMBLY PROTEIN-RELATED"/>
    <property type="match status" value="1"/>
</dbReference>
<dbReference type="GO" id="GO:0020037">
    <property type="term" value="F:heme binding"/>
    <property type="evidence" value="ECO:0007669"/>
    <property type="project" value="InterPro"/>
</dbReference>
<evidence type="ECO:0000256" key="1">
    <source>
        <dbReference type="ARBA" id="ARBA00004429"/>
    </source>
</evidence>
<feature type="transmembrane region" description="Helical" evidence="11">
    <location>
        <begin position="496"/>
        <end position="517"/>
    </location>
</feature>
<keyword evidence="4" id="KW-0997">Cell inner membrane</keyword>
<feature type="transmembrane region" description="Helical" evidence="11">
    <location>
        <begin position="275"/>
        <end position="296"/>
    </location>
</feature>
<evidence type="ECO:0000256" key="5">
    <source>
        <dbReference type="ARBA" id="ARBA00022692"/>
    </source>
</evidence>
<dbReference type="PRINTS" id="PR01410">
    <property type="entry name" value="CCBIOGENESIS"/>
</dbReference>
<evidence type="ECO:0000256" key="3">
    <source>
        <dbReference type="ARBA" id="ARBA00022475"/>
    </source>
</evidence>
<feature type="transmembrane region" description="Helical" evidence="11">
    <location>
        <begin position="80"/>
        <end position="108"/>
    </location>
</feature>
<feature type="transmembrane region" description="Helical" evidence="11">
    <location>
        <begin position="120"/>
        <end position="142"/>
    </location>
</feature>
<feature type="domain" description="Cytochrome c-type biogenesis protein CcmF C-terminal" evidence="13">
    <location>
        <begin position="326"/>
        <end position="640"/>
    </location>
</feature>
<evidence type="ECO:0000256" key="4">
    <source>
        <dbReference type="ARBA" id="ARBA00022519"/>
    </source>
</evidence>
<feature type="compositionally biased region" description="Basic and acidic residues" evidence="10">
    <location>
        <begin position="649"/>
        <end position="666"/>
    </location>
</feature>
<proteinExistence type="inferred from homology"/>
<sequence length="666" mass="73280">MADLGSFAVMMAFAVALYTLITGAVGGKTRRHEMIVSAENGLIATFGLLLIASVALGYLFVVKDFQVRYVAMHSSWDLPFPYSVAAFWSGMEGSLLLWAFILSAYGFIITLINRRRRGALTSYSHAILAAVTAFFTGVISFYENPFARLDFVPADGQGLNPLLIHPAMAIHPPMLYLGYVGFAVPFAFGMAALLSREMEEGWIRATRRWTLFPWFCLGIGQLLGGKWAYVVLGWGGYWGWDPVENSALMPWLTGTAFVHSVMIQEKKGMLKVWNMVLIILTFALCIYGTFLTRSGVVSSVHAFAQSEIGPLFFGFVALTVLASGYLLWDRRGLLRSRNVFESPVSRESGFLLNNLMFLGATFAVFWGTMFPVLSEAVTGSKITVSAPYFNKIMVPIGLVLMALTGIGPLLAWRHTSGKSLIRHFSVPLLVGLAAVVGLLTGGVWDVSALISFGLCAFVTATIVSEFHRGAMARRSSSGESYLAALKTLTFRNKRRYGGYVVHFGAVLLFVGFTGTAFNAEVDAKLRPGESVQIRDYVLTYKGQTQEQNESAIDIRAWVGVQKDGQTLGTMKPGILVYYKRPDQQRATEVSIFSTLREDLYAILEGQGDDGIAFLRIHVNPLVAWVWIGGFVMTFGMIVVMWPDRGTGGRGREEAPAEVQRGREVKV</sequence>
<feature type="transmembrane region" description="Helical" evidence="11">
    <location>
        <begin position="349"/>
        <end position="372"/>
    </location>
</feature>
<organism evidence="14 15">
    <name type="scientific">Handelsmanbacteria sp. (strain RIFCSPLOWO2_12_FULL_64_10)</name>
    <dbReference type="NCBI Taxonomy" id="1817868"/>
    <lineage>
        <taxon>Bacteria</taxon>
        <taxon>Candidatus Handelsmaniibacteriota</taxon>
    </lineage>
</organism>
<feature type="transmembrane region" description="Helical" evidence="11">
    <location>
        <begin position="392"/>
        <end position="412"/>
    </location>
</feature>
<dbReference type="EMBL" id="MFKF01000154">
    <property type="protein sequence ID" value="OGG52178.1"/>
    <property type="molecule type" value="Genomic_DNA"/>
</dbReference>
<dbReference type="PRINTS" id="PR01411">
    <property type="entry name" value="CCMFBIOGNSIS"/>
</dbReference>
<dbReference type="InterPro" id="IPR032523">
    <property type="entry name" value="CcmF_C"/>
</dbReference>
<dbReference type="Pfam" id="PF01578">
    <property type="entry name" value="Cytochrom_C_asm"/>
    <property type="match status" value="1"/>
</dbReference>
<feature type="transmembrane region" description="Helical" evidence="11">
    <location>
        <begin position="214"/>
        <end position="240"/>
    </location>
</feature>
<keyword evidence="3" id="KW-1003">Cell membrane</keyword>
<keyword evidence="6" id="KW-0201">Cytochrome c-type biogenesis</keyword>
<evidence type="ECO:0000256" key="9">
    <source>
        <dbReference type="ARBA" id="ARBA00037230"/>
    </source>
</evidence>
<dbReference type="GO" id="GO:0015232">
    <property type="term" value="F:heme transmembrane transporter activity"/>
    <property type="evidence" value="ECO:0007669"/>
    <property type="project" value="InterPro"/>
</dbReference>
<dbReference type="InterPro" id="IPR003567">
    <property type="entry name" value="Cyt_c_biogenesis"/>
</dbReference>
<reference evidence="14 15" key="1">
    <citation type="journal article" date="2016" name="Nat. Commun.">
        <title>Thousands of microbial genomes shed light on interconnected biogeochemical processes in an aquifer system.</title>
        <authorList>
            <person name="Anantharaman K."/>
            <person name="Brown C.T."/>
            <person name="Hug L.A."/>
            <person name="Sharon I."/>
            <person name="Castelle C.J."/>
            <person name="Probst A.J."/>
            <person name="Thomas B.C."/>
            <person name="Singh A."/>
            <person name="Wilkins M.J."/>
            <person name="Karaoz U."/>
            <person name="Brodie E.L."/>
            <person name="Williams K.H."/>
            <person name="Hubbard S.S."/>
            <person name="Banfield J.F."/>
        </authorList>
    </citation>
    <scope>NUCLEOTIDE SEQUENCE [LARGE SCALE GENOMIC DNA]</scope>
    <source>
        <strain evidence="15">RIFCSPLOWO2_12_FULL_64_10</strain>
    </source>
</reference>
<evidence type="ECO:0008006" key="16">
    <source>
        <dbReference type="Google" id="ProtNLM"/>
    </source>
</evidence>
<dbReference type="Proteomes" id="UP000178606">
    <property type="component" value="Unassembled WGS sequence"/>
</dbReference>
<evidence type="ECO:0000313" key="14">
    <source>
        <dbReference type="EMBL" id="OGG52178.1"/>
    </source>
</evidence>
<keyword evidence="7 11" id="KW-1133">Transmembrane helix</keyword>
<dbReference type="InterPro" id="IPR002541">
    <property type="entry name" value="Cyt_c_assembly"/>
</dbReference>
<dbReference type="PANTHER" id="PTHR43653:SF1">
    <property type="entry name" value="CYTOCHROME C-TYPE BIOGENESIS PROTEIN CCMF"/>
    <property type="match status" value="1"/>
</dbReference>
<evidence type="ECO:0000256" key="8">
    <source>
        <dbReference type="ARBA" id="ARBA00023136"/>
    </source>
</evidence>
<dbReference type="GO" id="GO:0005886">
    <property type="term" value="C:plasma membrane"/>
    <property type="evidence" value="ECO:0007669"/>
    <property type="project" value="UniProtKB-SubCell"/>
</dbReference>
<evidence type="ECO:0000259" key="13">
    <source>
        <dbReference type="Pfam" id="PF16327"/>
    </source>
</evidence>
<feature type="transmembrane region" description="Helical" evidence="11">
    <location>
        <begin position="246"/>
        <end position="263"/>
    </location>
</feature>